<dbReference type="Proteomes" id="UP000316545">
    <property type="component" value="Unassembled WGS sequence"/>
</dbReference>
<protein>
    <recommendedName>
        <fullName evidence="3">HEPN domain-containing protein</fullName>
    </recommendedName>
</protein>
<evidence type="ECO:0008006" key="3">
    <source>
        <dbReference type="Google" id="ProtNLM"/>
    </source>
</evidence>
<name>A0A560F1X0_9PROT</name>
<evidence type="ECO:0000313" key="2">
    <source>
        <dbReference type="Proteomes" id="UP000316545"/>
    </source>
</evidence>
<comment type="caution">
    <text evidence="1">The sequence shown here is derived from an EMBL/GenBank/DDBJ whole genome shotgun (WGS) entry which is preliminary data.</text>
</comment>
<accession>A0A560F1X0</accession>
<gene>
    <name evidence="1" type="ORF">FBZ88_12969</name>
</gene>
<evidence type="ECO:0000313" key="1">
    <source>
        <dbReference type="EMBL" id="TWB15616.1"/>
    </source>
</evidence>
<dbReference type="EMBL" id="VITO01000029">
    <property type="protein sequence ID" value="TWB15616.1"/>
    <property type="molecule type" value="Genomic_DNA"/>
</dbReference>
<proteinExistence type="predicted"/>
<organism evidence="1 2">
    <name type="scientific">Nitrospirillum amazonense</name>
    <dbReference type="NCBI Taxonomy" id="28077"/>
    <lineage>
        <taxon>Bacteria</taxon>
        <taxon>Pseudomonadati</taxon>
        <taxon>Pseudomonadota</taxon>
        <taxon>Alphaproteobacteria</taxon>
        <taxon>Rhodospirillales</taxon>
        <taxon>Azospirillaceae</taxon>
        <taxon>Nitrospirillum</taxon>
    </lineage>
</organism>
<dbReference type="AlphaFoldDB" id="A0A560F1X0"/>
<keyword evidence="2" id="KW-1185">Reference proteome</keyword>
<sequence length="62" mass="6762">MAWSEEGWMRRLRAEGDALARAAERLDAAALATDDPFQALAFRRAAVRLASRAEAIPYTGLG</sequence>
<reference evidence="1 2" key="1">
    <citation type="submission" date="2019-06" db="EMBL/GenBank/DDBJ databases">
        <title>Genomic Encyclopedia of Type Strains, Phase IV (KMG-V): Genome sequencing to study the core and pangenomes of soil and plant-associated prokaryotes.</title>
        <authorList>
            <person name="Whitman W."/>
        </authorList>
    </citation>
    <scope>NUCLEOTIDE SEQUENCE [LARGE SCALE GENOMIC DNA]</scope>
    <source>
        <strain evidence="1 2">BR 11865</strain>
    </source>
</reference>